<evidence type="ECO:0000256" key="1">
    <source>
        <dbReference type="ARBA" id="ARBA00001966"/>
    </source>
</evidence>
<dbReference type="RefSeq" id="WP_166510505.1">
    <property type="nucleotide sequence ID" value="NZ_VNHM01000002.1"/>
</dbReference>
<dbReference type="GO" id="GO:0051539">
    <property type="term" value="F:4 iron, 4 sulfur cluster binding"/>
    <property type="evidence" value="ECO:0007669"/>
    <property type="project" value="UniProtKB-KW"/>
</dbReference>
<keyword evidence="8" id="KW-0819">tRNA processing</keyword>
<dbReference type="InterPro" id="IPR002792">
    <property type="entry name" value="TRAM_dom"/>
</dbReference>
<dbReference type="SMART" id="SM00729">
    <property type="entry name" value="Elp3"/>
    <property type="match status" value="1"/>
</dbReference>
<dbReference type="InterPro" id="IPR038135">
    <property type="entry name" value="Methylthiotransferase_N_sf"/>
</dbReference>
<comment type="caution">
    <text evidence="19">The sequence shown here is derived from an EMBL/GenBank/DDBJ whole genome shotgun (WGS) entry which is preliminary data.</text>
</comment>
<feature type="domain" description="Radical SAM core" evidence="18">
    <location>
        <begin position="140"/>
        <end position="372"/>
    </location>
</feature>
<dbReference type="Gene3D" id="3.40.50.12160">
    <property type="entry name" value="Methylthiotransferase, N-terminal domain"/>
    <property type="match status" value="1"/>
</dbReference>
<dbReference type="FunFam" id="3.80.30.20:FF:000001">
    <property type="entry name" value="tRNA-2-methylthio-N(6)-dimethylallyladenosine synthase 2"/>
    <property type="match status" value="1"/>
</dbReference>
<sequence>MAEKKVALTTLGCKVNQYESAALEELFRRRGYQVVDFDSPADVYIINTCTVTHLGDRKSRQLIRRAGRTNPGAVVAVTGCYAQTAPDEVLELEGVDVVVGAGRRADIVDLVESASKGRKVKAVEDIAGCREFEELPGESHQGRVRAYLKIQEGCENYCSYCIIPYARGPLRSRAPESVQAGVRSLVKHGFKEVVLTGIHTGAYGRGTGGGVDLVQLLASLANVPGLARLRLSSLEPNDITPELLDLVASGPPFCQHLHIPLQSGDDYILKKMRRRYDTGFFRRLLAQVRDKLPEVGITTDIMVGFPGEEDEHFRRSCAFVKEMQFSALHVFKYSPRRGTPAANFPGQVDPRVKEERSRELINIGHALARSFAARYLGKTVPVLVEQAVPGFTAREHAGPLLDRTAGEHREIYEGLTENYVRVFFPAGEEWRGQLADIKVTAISGTGLKGRIIYK</sequence>
<dbReference type="GO" id="GO:0046872">
    <property type="term" value="F:metal ion binding"/>
    <property type="evidence" value="ECO:0007669"/>
    <property type="project" value="UniProtKB-KW"/>
</dbReference>
<evidence type="ECO:0000259" key="18">
    <source>
        <dbReference type="PROSITE" id="PS51918"/>
    </source>
</evidence>
<dbReference type="SFLD" id="SFLDS00029">
    <property type="entry name" value="Radical_SAM"/>
    <property type="match status" value="1"/>
</dbReference>
<keyword evidence="4" id="KW-0004">4Fe-4S</keyword>
<dbReference type="PANTHER" id="PTHR11918">
    <property type="entry name" value="RADICAL SAM PROTEINS"/>
    <property type="match status" value="1"/>
</dbReference>
<evidence type="ECO:0000256" key="2">
    <source>
        <dbReference type="ARBA" id="ARBA00002399"/>
    </source>
</evidence>
<dbReference type="AlphaFoldDB" id="A0A5S4ZYM8"/>
<dbReference type="InterPro" id="IPR007197">
    <property type="entry name" value="rSAM"/>
</dbReference>
<dbReference type="PROSITE" id="PS01278">
    <property type="entry name" value="MTTASE_RADICAL"/>
    <property type="match status" value="1"/>
</dbReference>
<evidence type="ECO:0000256" key="4">
    <source>
        <dbReference type="ARBA" id="ARBA00022485"/>
    </source>
</evidence>
<evidence type="ECO:0000256" key="7">
    <source>
        <dbReference type="ARBA" id="ARBA00022691"/>
    </source>
</evidence>
<dbReference type="SFLD" id="SFLDG01061">
    <property type="entry name" value="methylthiotransferase"/>
    <property type="match status" value="1"/>
</dbReference>
<evidence type="ECO:0000256" key="15">
    <source>
        <dbReference type="ARBA" id="ARBA00069898"/>
    </source>
</evidence>
<evidence type="ECO:0000256" key="10">
    <source>
        <dbReference type="ARBA" id="ARBA00023004"/>
    </source>
</evidence>
<keyword evidence="11" id="KW-0411">Iron-sulfur</keyword>
<keyword evidence="10" id="KW-0408">Iron</keyword>
<dbReference type="PANTHER" id="PTHR11918:SF45">
    <property type="entry name" value="THREONYLCARBAMOYLADENOSINE TRNA METHYLTHIOTRANSFERASE"/>
    <property type="match status" value="1"/>
</dbReference>
<keyword evidence="6 19" id="KW-0808">Transferase</keyword>
<evidence type="ECO:0000256" key="9">
    <source>
        <dbReference type="ARBA" id="ARBA00022723"/>
    </source>
</evidence>
<dbReference type="SFLD" id="SFLDF00295">
    <property type="entry name" value="threonylcarbamoyladenosine_tRN"/>
    <property type="match status" value="1"/>
</dbReference>
<dbReference type="Pfam" id="PF00919">
    <property type="entry name" value="UPF0004"/>
    <property type="match status" value="1"/>
</dbReference>
<dbReference type="InterPro" id="IPR058240">
    <property type="entry name" value="rSAM_sf"/>
</dbReference>
<dbReference type="SFLD" id="SFLDG01082">
    <property type="entry name" value="B12-binding_domain_containing"/>
    <property type="match status" value="1"/>
</dbReference>
<proteinExistence type="inferred from homology"/>
<accession>A0A5S4ZYM8</accession>
<evidence type="ECO:0000256" key="3">
    <source>
        <dbReference type="ARBA" id="ARBA00013273"/>
    </source>
</evidence>
<evidence type="ECO:0000259" key="17">
    <source>
        <dbReference type="PROSITE" id="PS51449"/>
    </source>
</evidence>
<comment type="cofactor">
    <cofactor evidence="1">
        <name>[4Fe-4S] cluster</name>
        <dbReference type="ChEBI" id="CHEBI:49883"/>
    </cofactor>
</comment>
<comment type="catalytic activity">
    <reaction evidence="13">
        <text>N(6)-L-threonylcarbamoyladenosine(37) in tRNA + (sulfur carrier)-SH + AH2 + 2 S-adenosyl-L-methionine = 2-methylsulfanyl-N(6)-L-threonylcarbamoyladenosine(37) in tRNA + (sulfur carrier)-H + 5'-deoxyadenosine + L-methionine + A + S-adenosyl-L-homocysteine + 2 H(+)</text>
        <dbReference type="Rhea" id="RHEA:37075"/>
        <dbReference type="Rhea" id="RHEA-COMP:10163"/>
        <dbReference type="Rhea" id="RHEA-COMP:11092"/>
        <dbReference type="Rhea" id="RHEA-COMP:14737"/>
        <dbReference type="Rhea" id="RHEA-COMP:14739"/>
        <dbReference type="ChEBI" id="CHEBI:13193"/>
        <dbReference type="ChEBI" id="CHEBI:15378"/>
        <dbReference type="ChEBI" id="CHEBI:17319"/>
        <dbReference type="ChEBI" id="CHEBI:17499"/>
        <dbReference type="ChEBI" id="CHEBI:29917"/>
        <dbReference type="ChEBI" id="CHEBI:57844"/>
        <dbReference type="ChEBI" id="CHEBI:57856"/>
        <dbReference type="ChEBI" id="CHEBI:59789"/>
        <dbReference type="ChEBI" id="CHEBI:64428"/>
        <dbReference type="ChEBI" id="CHEBI:74418"/>
        <dbReference type="ChEBI" id="CHEBI:74420"/>
        <dbReference type="EC" id="2.8.4.5"/>
    </reaction>
</comment>
<dbReference type="FunFam" id="3.40.50.12160:FF:000004">
    <property type="entry name" value="Threonylcarbamoyladenosine tRNA methylthiotransferase MtaB"/>
    <property type="match status" value="1"/>
</dbReference>
<evidence type="ECO:0000256" key="14">
    <source>
        <dbReference type="ARBA" id="ARBA00061574"/>
    </source>
</evidence>
<keyword evidence="9" id="KW-0479">Metal-binding</keyword>
<dbReference type="Proteomes" id="UP000323166">
    <property type="component" value="Unassembled WGS sequence"/>
</dbReference>
<name>A0A5S4ZYM8_9FIRM</name>
<organism evidence="19 20">
    <name type="scientific">Desulfallas thermosapovorans DSM 6562</name>
    <dbReference type="NCBI Taxonomy" id="1121431"/>
    <lineage>
        <taxon>Bacteria</taxon>
        <taxon>Bacillati</taxon>
        <taxon>Bacillota</taxon>
        <taxon>Clostridia</taxon>
        <taxon>Eubacteriales</taxon>
        <taxon>Desulfallaceae</taxon>
        <taxon>Desulfallas</taxon>
    </lineage>
</organism>
<dbReference type="InterPro" id="IPR005839">
    <property type="entry name" value="Methylthiotransferase"/>
</dbReference>
<comment type="similarity">
    <text evidence="14">Belongs to the methylthiotransferase family. MtaB subfamily.</text>
</comment>
<dbReference type="InterPro" id="IPR013848">
    <property type="entry name" value="Methylthiotransferase_N"/>
</dbReference>
<dbReference type="EMBL" id="VNHM01000002">
    <property type="protein sequence ID" value="TYO97251.1"/>
    <property type="molecule type" value="Genomic_DNA"/>
</dbReference>
<dbReference type="CDD" id="cd01335">
    <property type="entry name" value="Radical_SAM"/>
    <property type="match status" value="1"/>
</dbReference>
<evidence type="ECO:0000313" key="20">
    <source>
        <dbReference type="Proteomes" id="UP000323166"/>
    </source>
</evidence>
<dbReference type="InterPro" id="IPR006638">
    <property type="entry name" value="Elp3/MiaA/NifB-like_rSAM"/>
</dbReference>
<evidence type="ECO:0000256" key="11">
    <source>
        <dbReference type="ARBA" id="ARBA00023014"/>
    </source>
</evidence>
<dbReference type="Gene3D" id="3.80.30.20">
    <property type="entry name" value="tm_1862 like domain"/>
    <property type="match status" value="1"/>
</dbReference>
<evidence type="ECO:0000256" key="6">
    <source>
        <dbReference type="ARBA" id="ARBA00022679"/>
    </source>
</evidence>
<keyword evidence="5" id="KW-0963">Cytoplasm</keyword>
<reference evidence="19 20" key="1">
    <citation type="submission" date="2019-07" db="EMBL/GenBank/DDBJ databases">
        <title>Genomic Encyclopedia of Type Strains, Phase I: the one thousand microbial genomes (KMG-I) project.</title>
        <authorList>
            <person name="Kyrpides N."/>
        </authorList>
    </citation>
    <scope>NUCLEOTIDE SEQUENCE [LARGE SCALE GENOMIC DNA]</scope>
    <source>
        <strain evidence="19 20">DSM 6562</strain>
    </source>
</reference>
<dbReference type="PROSITE" id="PS51918">
    <property type="entry name" value="RADICAL_SAM"/>
    <property type="match status" value="1"/>
</dbReference>
<dbReference type="NCBIfam" id="TIGR00089">
    <property type="entry name" value="MiaB/RimO family radical SAM methylthiotransferase"/>
    <property type="match status" value="1"/>
</dbReference>
<dbReference type="EC" id="2.8.4.5" evidence="3"/>
<comment type="function">
    <text evidence="2">Catalyzes the methylthiolation of N6-threonylcarbamoyladenosine (t(6)A), leading to the formation of 2-methylthio-N6-threonylcarbamoyladenosine (ms(2)t(6)A) at position 37 in tRNAs that read codons beginning with adenine.</text>
</comment>
<evidence type="ECO:0000256" key="13">
    <source>
        <dbReference type="ARBA" id="ARBA00051661"/>
    </source>
</evidence>
<feature type="domain" description="MTTase N-terminal" evidence="17">
    <location>
        <begin position="4"/>
        <end position="116"/>
    </location>
</feature>
<dbReference type="InterPro" id="IPR020612">
    <property type="entry name" value="Methylthiotransferase_CS"/>
</dbReference>
<dbReference type="Pfam" id="PF04055">
    <property type="entry name" value="Radical_SAM"/>
    <property type="match status" value="1"/>
</dbReference>
<gene>
    <name evidence="19" type="ORF">LX24_00435</name>
</gene>
<dbReference type="PROSITE" id="PS51449">
    <property type="entry name" value="MTTASE_N"/>
    <property type="match status" value="1"/>
</dbReference>
<dbReference type="InterPro" id="IPR006467">
    <property type="entry name" value="MiaB-like_bact"/>
</dbReference>
<evidence type="ECO:0000256" key="12">
    <source>
        <dbReference type="ARBA" id="ARBA00031213"/>
    </source>
</evidence>
<dbReference type="GO" id="GO:0035598">
    <property type="term" value="F:tRNA (N(6)-L-threonylcarbamoyladenosine(37)-C(2))-methylthiotransferase activity"/>
    <property type="evidence" value="ECO:0007669"/>
    <property type="project" value="UniProtKB-EC"/>
</dbReference>
<evidence type="ECO:0000256" key="5">
    <source>
        <dbReference type="ARBA" id="ARBA00022490"/>
    </source>
</evidence>
<dbReference type="InterPro" id="IPR023404">
    <property type="entry name" value="rSAM_horseshoe"/>
</dbReference>
<protein>
    <recommendedName>
        <fullName evidence="15">Threonylcarbamoyladenosine tRNA methylthiotransferase MtaB</fullName>
        <ecNumber evidence="3">2.8.4.5</ecNumber>
    </recommendedName>
    <alternativeName>
        <fullName evidence="12">tRNA-t(6)A37 methylthiotransferase</fullName>
    </alternativeName>
</protein>
<feature type="domain" description="TRAM" evidence="16">
    <location>
        <begin position="373"/>
        <end position="453"/>
    </location>
</feature>
<dbReference type="PROSITE" id="PS50926">
    <property type="entry name" value="TRAM"/>
    <property type="match status" value="1"/>
</dbReference>
<dbReference type="NCBIfam" id="TIGR01579">
    <property type="entry name" value="MiaB-like-C"/>
    <property type="match status" value="1"/>
</dbReference>
<evidence type="ECO:0000256" key="8">
    <source>
        <dbReference type="ARBA" id="ARBA00022694"/>
    </source>
</evidence>
<keyword evidence="7" id="KW-0949">S-adenosyl-L-methionine</keyword>
<keyword evidence="20" id="KW-1185">Reference proteome</keyword>
<evidence type="ECO:0000259" key="16">
    <source>
        <dbReference type="PROSITE" id="PS50926"/>
    </source>
</evidence>
<dbReference type="SUPFAM" id="SSF102114">
    <property type="entry name" value="Radical SAM enzymes"/>
    <property type="match status" value="1"/>
</dbReference>
<dbReference type="InterPro" id="IPR034557">
    <property type="entry name" value="ThrcA_tRNA_MEthiotransferase"/>
</dbReference>
<evidence type="ECO:0000313" key="19">
    <source>
        <dbReference type="EMBL" id="TYO97251.1"/>
    </source>
</evidence>